<proteinExistence type="predicted"/>
<reference evidence="2 4" key="2">
    <citation type="submission" date="2016-10" db="EMBL/GenBank/DDBJ databases">
        <authorList>
            <person name="de Groot N.N."/>
        </authorList>
    </citation>
    <scope>NUCLEOTIDE SEQUENCE [LARGE SCALE GENOMIC DNA]</scope>
    <source>
        <strain evidence="2 4">DSM 2895</strain>
    </source>
</reference>
<dbReference type="AlphaFoldDB" id="A0A0D1XGY9"/>
<organism evidence="1 3">
    <name type="scientific">Aneurinibacillus migulanus</name>
    <name type="common">Bacillus migulanus</name>
    <dbReference type="NCBI Taxonomy" id="47500"/>
    <lineage>
        <taxon>Bacteria</taxon>
        <taxon>Bacillati</taxon>
        <taxon>Bacillota</taxon>
        <taxon>Bacilli</taxon>
        <taxon>Bacillales</taxon>
        <taxon>Paenibacillaceae</taxon>
        <taxon>Aneurinibacillus group</taxon>
        <taxon>Aneurinibacillus</taxon>
    </lineage>
</organism>
<evidence type="ECO:0000313" key="2">
    <source>
        <dbReference type="EMBL" id="SDK11537.1"/>
    </source>
</evidence>
<dbReference type="GeneID" id="42307630"/>
<dbReference type="EMBL" id="LGUG01000004">
    <property type="protein sequence ID" value="KON97571.1"/>
    <property type="molecule type" value="Genomic_DNA"/>
</dbReference>
<evidence type="ECO:0000313" key="3">
    <source>
        <dbReference type="Proteomes" id="UP000037269"/>
    </source>
</evidence>
<evidence type="ECO:0000313" key="4">
    <source>
        <dbReference type="Proteomes" id="UP000182836"/>
    </source>
</evidence>
<accession>A0A0D1XGY9</accession>
<dbReference type="PATRIC" id="fig|47500.8.peg.3763"/>
<dbReference type="OrthoDB" id="2456308at2"/>
<keyword evidence="3" id="KW-1185">Reference proteome</keyword>
<dbReference type="RefSeq" id="WP_043068351.1">
    <property type="nucleotide sequence ID" value="NZ_BJOA01000125.1"/>
</dbReference>
<gene>
    <name evidence="1" type="ORF">AF333_21010</name>
    <name evidence="2" type="ORF">SAMN04487909_13937</name>
</gene>
<dbReference type="Proteomes" id="UP000182836">
    <property type="component" value="Unassembled WGS sequence"/>
</dbReference>
<evidence type="ECO:0000313" key="1">
    <source>
        <dbReference type="EMBL" id="KON97571.1"/>
    </source>
</evidence>
<sequence>MDEYTFQIFTEDLKIGREFNFSYKNKKYFISRGKGVWFLSYDKEKEPFTFKDVEDLLTNARIEGAKLEDIWDEVEVTSIF</sequence>
<protein>
    <submittedName>
        <fullName evidence="1">Uncharacterized protein</fullName>
    </submittedName>
</protein>
<reference evidence="1 3" key="1">
    <citation type="submission" date="2015-07" db="EMBL/GenBank/DDBJ databases">
        <title>Fjat-14205 dsm 2895.</title>
        <authorList>
            <person name="Liu B."/>
            <person name="Wang J."/>
            <person name="Zhu Y."/>
            <person name="Liu G."/>
            <person name="Chen Q."/>
            <person name="Chen Z."/>
            <person name="Lan J."/>
            <person name="Che J."/>
            <person name="Ge C."/>
            <person name="Shi H."/>
            <person name="Pan Z."/>
            <person name="Liu X."/>
        </authorList>
    </citation>
    <scope>NUCLEOTIDE SEQUENCE [LARGE SCALE GENOMIC DNA]</scope>
    <source>
        <strain evidence="1 3">DSM 2895</strain>
    </source>
</reference>
<name>A0A0D1XGY9_ANEMI</name>
<dbReference type="EMBL" id="FNED01000039">
    <property type="protein sequence ID" value="SDK11537.1"/>
    <property type="molecule type" value="Genomic_DNA"/>
</dbReference>
<dbReference type="Proteomes" id="UP000037269">
    <property type="component" value="Unassembled WGS sequence"/>
</dbReference>